<dbReference type="EMBL" id="JAIKTU010000002">
    <property type="protein sequence ID" value="MBY0754219.1"/>
    <property type="molecule type" value="Genomic_DNA"/>
</dbReference>
<dbReference type="Proteomes" id="UP001299068">
    <property type="component" value="Unassembled WGS sequence"/>
</dbReference>
<proteinExistence type="predicted"/>
<accession>A0ABS7KU17</accession>
<comment type="caution">
    <text evidence="1">The sequence shown here is derived from an EMBL/GenBank/DDBJ whole genome shotgun (WGS) entry which is preliminary data.</text>
</comment>
<gene>
    <name evidence="1" type="ORF">K5V21_02005</name>
</gene>
<sequence length="59" mass="6950">MSLRARTKQLEEKLRKEYKKLGKEDGEASIEEMENAVTDYYKGEGNAIEDLYDFLERNC</sequence>
<evidence type="ECO:0000313" key="1">
    <source>
        <dbReference type="EMBL" id="MBY0754219.1"/>
    </source>
</evidence>
<keyword evidence="2" id="KW-1185">Reference proteome</keyword>
<name>A0ABS7KU17_CLOSR</name>
<protein>
    <submittedName>
        <fullName evidence="1">Uncharacterized protein</fullName>
    </submittedName>
</protein>
<organism evidence="1 2">
    <name type="scientific">Clostridium sardiniense</name>
    <name type="common">Clostridium absonum</name>
    <dbReference type="NCBI Taxonomy" id="29369"/>
    <lineage>
        <taxon>Bacteria</taxon>
        <taxon>Bacillati</taxon>
        <taxon>Bacillota</taxon>
        <taxon>Clostridia</taxon>
        <taxon>Eubacteriales</taxon>
        <taxon>Clostridiaceae</taxon>
        <taxon>Clostridium</taxon>
    </lineage>
</organism>
<reference evidence="1 2" key="1">
    <citation type="journal article" date="2021" name="Cell Host Microbe">
        <title>in vivo commensal control of Clostridioides difficile virulence.</title>
        <authorList>
            <person name="Girinathan B.P."/>
            <person name="Dibenedetto N."/>
            <person name="Worley J.N."/>
            <person name="Peltier J."/>
            <person name="Arrieta-Ortiz M.L."/>
            <person name="Rupa Christinal Immanuel S."/>
            <person name="Lavin R."/>
            <person name="Delaney M.L."/>
            <person name="Cummins C."/>
            <person name="Hoffmann M."/>
            <person name="Luo Y."/>
            <person name="Gonzalez-Escalona N."/>
            <person name="Allard M."/>
            <person name="Onderdonk A.B."/>
            <person name="Gerber G.K."/>
            <person name="Sonenshein A.L."/>
            <person name="Baliga N."/>
            <person name="Dupuy B."/>
            <person name="Bry L."/>
        </authorList>
    </citation>
    <scope>NUCLEOTIDE SEQUENCE [LARGE SCALE GENOMIC DNA]</scope>
    <source>
        <strain evidence="1 2">DSM 599</strain>
    </source>
</reference>
<evidence type="ECO:0000313" key="2">
    <source>
        <dbReference type="Proteomes" id="UP001299068"/>
    </source>
</evidence>
<dbReference type="RefSeq" id="WP_221858721.1">
    <property type="nucleotide sequence ID" value="NZ_JAIKTU010000002.1"/>
</dbReference>